<sequence length="469" mass="52449">MALHSAFVNDRRQVCYFYDDDIASFYYGARHPMKPRRIGMTHDLVMNYGLYRDIVVYRPHRATATEMARFHTKEYLDTMSTISPTPVDMLSQKATQFNLDGDCPIFEGMYPFSCISAGGTLGCAYMLNTKQADIAINWAGGLHHAKKAEASGFCYINDVVLGILELLKCHQRVLYVDIDCHHGDGVEEAFYATNRVLTVSFHQYGDFFPYSGNLKDTGVGEGNYFAVNVPFHAGINDDAYVGVFESVVNHVVRRFQPEVIVLQCGADSLAGDRLGGLNLTLKGHGNCVQFIRSLNIPLLLLGGGGYTIRNVARCWTNETAIAVGKKLPDMLPPSLYYEHYAPDYQLHIPSLDIRNYNSADYLNELTAQVLENIEMIQIAPSVEMHEVEDHLFPALNKDETYDPEMATADQRLPVHELDQLVEHPAEFYSDIGGNGSENLELCDVPDSFTGETSPVAKRSRNAEKSEDLQ</sequence>
<dbReference type="GO" id="GO:0040029">
    <property type="term" value="P:epigenetic regulation of gene expression"/>
    <property type="evidence" value="ECO:0007669"/>
    <property type="project" value="TreeGrafter"/>
</dbReference>
<evidence type="ECO:0000256" key="6">
    <source>
        <dbReference type="PIRNR" id="PIRNR037913"/>
    </source>
</evidence>
<organism evidence="12 13">
    <name type="scientific">Trichuris muris</name>
    <name type="common">Mouse whipworm</name>
    <dbReference type="NCBI Taxonomy" id="70415"/>
    <lineage>
        <taxon>Eukaryota</taxon>
        <taxon>Metazoa</taxon>
        <taxon>Ecdysozoa</taxon>
        <taxon>Nematoda</taxon>
        <taxon>Enoplea</taxon>
        <taxon>Dorylaimia</taxon>
        <taxon>Trichinellida</taxon>
        <taxon>Trichuridae</taxon>
        <taxon>Trichuris</taxon>
    </lineage>
</organism>
<evidence type="ECO:0000313" key="13">
    <source>
        <dbReference type="WBParaSite" id="TMUE_1000006001.1"/>
    </source>
</evidence>
<accession>A0A5S6QF47</accession>
<evidence type="ECO:0000256" key="4">
    <source>
        <dbReference type="ARBA" id="ARBA00022853"/>
    </source>
</evidence>
<proteinExistence type="inferred from homology"/>
<dbReference type="CDD" id="cd09991">
    <property type="entry name" value="HDAC_classI"/>
    <property type="match status" value="1"/>
</dbReference>
<keyword evidence="6" id="KW-0805">Transcription regulation</keyword>
<dbReference type="PANTHER" id="PTHR10625:SF10">
    <property type="entry name" value="HISTONE DEACETYLASE HDAC1"/>
    <property type="match status" value="1"/>
</dbReference>
<evidence type="ECO:0000313" key="12">
    <source>
        <dbReference type="Proteomes" id="UP000046395"/>
    </source>
</evidence>
<keyword evidence="3 6" id="KW-0378">Hydrolase</keyword>
<evidence type="ECO:0000256" key="3">
    <source>
        <dbReference type="ARBA" id="ARBA00022801"/>
    </source>
</evidence>
<dbReference type="GO" id="GO:0046872">
    <property type="term" value="F:metal ion binding"/>
    <property type="evidence" value="ECO:0007669"/>
    <property type="project" value="UniProtKB-KW"/>
</dbReference>
<keyword evidence="9" id="KW-0479">Metal-binding</keyword>
<dbReference type="SUPFAM" id="SSF52768">
    <property type="entry name" value="Arginase/deacetylase"/>
    <property type="match status" value="1"/>
</dbReference>
<reference evidence="13" key="1">
    <citation type="submission" date="2019-12" db="UniProtKB">
        <authorList>
            <consortium name="WormBaseParasite"/>
        </authorList>
    </citation>
    <scope>IDENTIFICATION</scope>
</reference>
<dbReference type="Proteomes" id="UP000046395">
    <property type="component" value="Unassembled WGS sequence"/>
</dbReference>
<dbReference type="InterPro" id="IPR023801">
    <property type="entry name" value="His_deacetylse_dom"/>
</dbReference>
<dbReference type="PRINTS" id="PR01271">
    <property type="entry name" value="HISDACETLASE"/>
</dbReference>
<feature type="binding site" evidence="8">
    <location>
        <position position="306"/>
    </location>
    <ligand>
        <name>substrate</name>
    </ligand>
</feature>
<dbReference type="InterPro" id="IPR037138">
    <property type="entry name" value="His_deacetylse_dom_sf"/>
</dbReference>
<dbReference type="InterPro" id="IPR003084">
    <property type="entry name" value="HDAC_I/II"/>
</dbReference>
<comment type="similarity">
    <text evidence="6">Belongs to the histone deacetylase family. HD Type 1 subfamily.</text>
</comment>
<comment type="catalytic activity">
    <reaction evidence="5 6">
        <text>N(6)-acetyl-L-lysyl-[histone] + H2O = L-lysyl-[histone] + acetate</text>
        <dbReference type="Rhea" id="RHEA:58196"/>
        <dbReference type="Rhea" id="RHEA-COMP:9845"/>
        <dbReference type="Rhea" id="RHEA-COMP:11338"/>
        <dbReference type="ChEBI" id="CHEBI:15377"/>
        <dbReference type="ChEBI" id="CHEBI:29969"/>
        <dbReference type="ChEBI" id="CHEBI:30089"/>
        <dbReference type="ChEBI" id="CHEBI:61930"/>
        <dbReference type="EC" id="3.5.1.98"/>
    </reaction>
</comment>
<evidence type="ECO:0000259" key="11">
    <source>
        <dbReference type="Pfam" id="PF00850"/>
    </source>
</evidence>
<dbReference type="Gene3D" id="3.40.800.20">
    <property type="entry name" value="Histone deacetylase domain"/>
    <property type="match status" value="1"/>
</dbReference>
<feature type="binding site" evidence="8">
    <location>
        <position position="102"/>
    </location>
    <ligand>
        <name>substrate</name>
    </ligand>
</feature>
<name>A0A5S6QF47_TRIMR</name>
<feature type="binding site" evidence="8">
    <location>
        <position position="152"/>
    </location>
    <ligand>
        <name>substrate</name>
    </ligand>
</feature>
<evidence type="ECO:0000256" key="2">
    <source>
        <dbReference type="ARBA" id="ARBA00022491"/>
    </source>
</evidence>
<evidence type="ECO:0000256" key="10">
    <source>
        <dbReference type="SAM" id="MobiDB-lite"/>
    </source>
</evidence>
<dbReference type="WBParaSite" id="TMUE_1000006001.1">
    <property type="protein sequence ID" value="TMUE_1000006001.1"/>
    <property type="gene ID" value="WBGene00294378"/>
</dbReference>
<feature type="domain" description="Histone deacetylase" evidence="11">
    <location>
        <begin position="31"/>
        <end position="320"/>
    </location>
</feature>
<keyword evidence="6" id="KW-0804">Transcription</keyword>
<evidence type="ECO:0000256" key="7">
    <source>
        <dbReference type="PIRSR" id="PIRSR037913-1"/>
    </source>
</evidence>
<dbReference type="PRINTS" id="PR01270">
    <property type="entry name" value="HDASUPER"/>
</dbReference>
<evidence type="ECO:0000256" key="9">
    <source>
        <dbReference type="PIRSR" id="PIRSR037913-3"/>
    </source>
</evidence>
<feature type="active site" description="Proton acceptor" evidence="7">
    <location>
        <position position="144"/>
    </location>
</feature>
<keyword evidence="4 6" id="KW-0156">Chromatin regulator</keyword>
<keyword evidence="12" id="KW-1185">Reference proteome</keyword>
<keyword evidence="2" id="KW-0678">Repressor</keyword>
<feature type="region of interest" description="Disordered" evidence="10">
    <location>
        <begin position="444"/>
        <end position="469"/>
    </location>
</feature>
<dbReference type="EC" id="3.5.1.98" evidence="1 6"/>
<dbReference type="Pfam" id="PF00850">
    <property type="entry name" value="Hist_deacetyl"/>
    <property type="match status" value="1"/>
</dbReference>
<feature type="compositionally biased region" description="Basic and acidic residues" evidence="10">
    <location>
        <begin position="460"/>
        <end position="469"/>
    </location>
</feature>
<dbReference type="PANTHER" id="PTHR10625">
    <property type="entry name" value="HISTONE DEACETYLASE HDAC1-RELATED"/>
    <property type="match status" value="1"/>
</dbReference>
<dbReference type="AlphaFoldDB" id="A0A5S6QF47"/>
<dbReference type="InterPro" id="IPR000286">
    <property type="entry name" value="HDACs"/>
</dbReference>
<evidence type="ECO:0000256" key="5">
    <source>
        <dbReference type="ARBA" id="ARBA00048287"/>
    </source>
</evidence>
<feature type="binding site" evidence="9">
    <location>
        <position position="179"/>
    </location>
    <ligand>
        <name>a divalent metal cation</name>
        <dbReference type="ChEBI" id="CHEBI:60240"/>
    </ligand>
</feature>
<protein>
    <recommendedName>
        <fullName evidence="1 6">Histone deacetylase</fullName>
        <ecNumber evidence="1 6">3.5.1.98</ecNumber>
    </recommendedName>
</protein>
<dbReference type="STRING" id="70415.A0A5S6QF47"/>
<dbReference type="GO" id="GO:0141221">
    <property type="term" value="F:histone deacetylase activity, hydrolytic mechanism"/>
    <property type="evidence" value="ECO:0007669"/>
    <property type="project" value="UniProtKB-EC"/>
</dbReference>
<dbReference type="PIRSF" id="PIRSF037913">
    <property type="entry name" value="His_deacetylse_1"/>
    <property type="match status" value="1"/>
</dbReference>
<feature type="binding site" evidence="9">
    <location>
        <position position="181"/>
    </location>
    <ligand>
        <name>a divalent metal cation</name>
        <dbReference type="ChEBI" id="CHEBI:60240"/>
    </ligand>
</feature>
<evidence type="ECO:0000256" key="1">
    <source>
        <dbReference type="ARBA" id="ARBA00012111"/>
    </source>
</evidence>
<dbReference type="GO" id="GO:0000118">
    <property type="term" value="C:histone deacetylase complex"/>
    <property type="evidence" value="ECO:0007669"/>
    <property type="project" value="UniProtKB-ARBA"/>
</dbReference>
<feature type="binding site" evidence="9">
    <location>
        <position position="267"/>
    </location>
    <ligand>
        <name>a divalent metal cation</name>
        <dbReference type="ChEBI" id="CHEBI:60240"/>
    </ligand>
</feature>
<comment type="subcellular location">
    <subcellularLocation>
        <location evidence="6">Nucleus</location>
    </subcellularLocation>
</comment>
<keyword evidence="6" id="KW-0539">Nucleus</keyword>
<evidence type="ECO:0000256" key="8">
    <source>
        <dbReference type="PIRSR" id="PIRSR037913-2"/>
    </source>
</evidence>
<dbReference type="InterPro" id="IPR023696">
    <property type="entry name" value="Ureohydrolase_dom_sf"/>
</dbReference>